<dbReference type="PANTHER" id="PTHR45138:SF9">
    <property type="entry name" value="DIGUANYLATE CYCLASE DGCM-RELATED"/>
    <property type="match status" value="1"/>
</dbReference>
<dbReference type="InterPro" id="IPR029787">
    <property type="entry name" value="Nucleotide_cyclase"/>
</dbReference>
<evidence type="ECO:0000259" key="2">
    <source>
        <dbReference type="PROSITE" id="PS50110"/>
    </source>
</evidence>
<organism evidence="4 5">
    <name type="scientific">Planktothrix paucivesiculata PCC 9631</name>
    <dbReference type="NCBI Taxonomy" id="671071"/>
    <lineage>
        <taxon>Bacteria</taxon>
        <taxon>Bacillati</taxon>
        <taxon>Cyanobacteriota</taxon>
        <taxon>Cyanophyceae</taxon>
        <taxon>Oscillatoriophycideae</taxon>
        <taxon>Oscillatoriales</taxon>
        <taxon>Microcoleaceae</taxon>
        <taxon>Planktothrix</taxon>
    </lineage>
</organism>
<proteinExistence type="predicted"/>
<dbReference type="EMBL" id="CZCS02000191">
    <property type="protein sequence ID" value="VXD20183.1"/>
    <property type="molecule type" value="Genomic_DNA"/>
</dbReference>
<dbReference type="InterPro" id="IPR001789">
    <property type="entry name" value="Sig_transdc_resp-reg_receiver"/>
</dbReference>
<feature type="domain" description="GGDEF" evidence="3">
    <location>
        <begin position="178"/>
        <end position="311"/>
    </location>
</feature>
<dbReference type="PROSITE" id="PS50887">
    <property type="entry name" value="GGDEF"/>
    <property type="match status" value="1"/>
</dbReference>
<dbReference type="SMART" id="SM00448">
    <property type="entry name" value="REC"/>
    <property type="match status" value="1"/>
</dbReference>
<dbReference type="Gene3D" id="3.30.70.270">
    <property type="match status" value="1"/>
</dbReference>
<evidence type="ECO:0000259" key="3">
    <source>
        <dbReference type="PROSITE" id="PS50887"/>
    </source>
</evidence>
<name>A0A7Z9E0R9_9CYAN</name>
<accession>A0A7Z9E0R9</accession>
<dbReference type="Gene3D" id="3.40.50.2300">
    <property type="match status" value="1"/>
</dbReference>
<dbReference type="CDD" id="cd01949">
    <property type="entry name" value="GGDEF"/>
    <property type="match status" value="1"/>
</dbReference>
<keyword evidence="1" id="KW-0597">Phosphoprotein</keyword>
<protein>
    <submittedName>
        <fullName evidence="4">Response regulator receiver modulated diguanylate cyclase</fullName>
    </submittedName>
</protein>
<dbReference type="GO" id="GO:0043709">
    <property type="term" value="P:cell adhesion involved in single-species biofilm formation"/>
    <property type="evidence" value="ECO:0007669"/>
    <property type="project" value="TreeGrafter"/>
</dbReference>
<dbReference type="AlphaFoldDB" id="A0A7Z9E0R9"/>
<dbReference type="GO" id="GO:0052621">
    <property type="term" value="F:diguanylate cyclase activity"/>
    <property type="evidence" value="ECO:0007669"/>
    <property type="project" value="TreeGrafter"/>
</dbReference>
<dbReference type="FunFam" id="3.30.70.270:FF:000001">
    <property type="entry name" value="Diguanylate cyclase domain protein"/>
    <property type="match status" value="1"/>
</dbReference>
<dbReference type="InterPro" id="IPR011006">
    <property type="entry name" value="CheY-like_superfamily"/>
</dbReference>
<keyword evidence="5" id="KW-1185">Reference proteome</keyword>
<evidence type="ECO:0000313" key="5">
    <source>
        <dbReference type="Proteomes" id="UP000182190"/>
    </source>
</evidence>
<gene>
    <name evidence="4" type="ORF">PL9631_500053</name>
</gene>
<dbReference type="SMART" id="SM00267">
    <property type="entry name" value="GGDEF"/>
    <property type="match status" value="1"/>
</dbReference>
<feature type="domain" description="Response regulatory" evidence="2">
    <location>
        <begin position="12"/>
        <end position="128"/>
    </location>
</feature>
<evidence type="ECO:0000256" key="1">
    <source>
        <dbReference type="PROSITE-ProRule" id="PRU00169"/>
    </source>
</evidence>
<dbReference type="Pfam" id="PF00990">
    <property type="entry name" value="GGDEF"/>
    <property type="match status" value="1"/>
</dbReference>
<reference evidence="4" key="1">
    <citation type="submission" date="2019-10" db="EMBL/GenBank/DDBJ databases">
        <authorList>
            <consortium name="Genoscope - CEA"/>
            <person name="William W."/>
        </authorList>
    </citation>
    <scope>NUCLEOTIDE SEQUENCE [LARGE SCALE GENOMIC DNA]</scope>
    <source>
        <strain evidence="4">BBR_PRJEB10994</strain>
    </source>
</reference>
<dbReference type="InterPro" id="IPR050469">
    <property type="entry name" value="Diguanylate_Cyclase"/>
</dbReference>
<dbReference type="PROSITE" id="PS50110">
    <property type="entry name" value="RESPONSE_REGULATORY"/>
    <property type="match status" value="1"/>
</dbReference>
<dbReference type="GO" id="GO:1902201">
    <property type="term" value="P:negative regulation of bacterial-type flagellum-dependent cell motility"/>
    <property type="evidence" value="ECO:0007669"/>
    <property type="project" value="TreeGrafter"/>
</dbReference>
<dbReference type="NCBIfam" id="TIGR00254">
    <property type="entry name" value="GGDEF"/>
    <property type="match status" value="1"/>
</dbReference>
<feature type="modified residue" description="4-aspartylphosphate" evidence="1">
    <location>
        <position position="61"/>
    </location>
</feature>
<dbReference type="GO" id="GO:0005886">
    <property type="term" value="C:plasma membrane"/>
    <property type="evidence" value="ECO:0007669"/>
    <property type="project" value="TreeGrafter"/>
</dbReference>
<dbReference type="PANTHER" id="PTHR45138">
    <property type="entry name" value="REGULATORY COMPONENTS OF SENSORY TRANSDUCTION SYSTEM"/>
    <property type="match status" value="1"/>
</dbReference>
<dbReference type="Proteomes" id="UP000182190">
    <property type="component" value="Unassembled WGS sequence"/>
</dbReference>
<dbReference type="GO" id="GO:0000160">
    <property type="term" value="P:phosphorelay signal transduction system"/>
    <property type="evidence" value="ECO:0007669"/>
    <property type="project" value="InterPro"/>
</dbReference>
<dbReference type="RefSeq" id="WP_231516672.1">
    <property type="nucleotide sequence ID" value="NZ_LR735008.1"/>
</dbReference>
<sequence>MKMDLFIPEDFFILIVDDITNNLKLVGEILDSLGYNTTFATSGFQALNRLKDNKIDLILLDLMMPEMDGLEVCQFIKNDPALQEIPIIFLTASYEEEKLVEAFELGAVDYITKPFIRNELLARVKTHLTLKQTTDNLKRALVKLQQLSQLDPLTQILNRRSFFEYIENQFNRAIHDKSLFSLLILDLDHFKQINDNYGHLTGDQILINFTLAIQNYLRSSDYFGRYGGEEFVILLPDTDQADALKIAQEICDLIAHLSIPTEKGNLNITVSIGVAVFRPQDTRIEDIFDRADQCLYQAKALGRNTCYAEQSQL</sequence>
<dbReference type="InterPro" id="IPR000160">
    <property type="entry name" value="GGDEF_dom"/>
</dbReference>
<comment type="caution">
    <text evidence="4">The sequence shown here is derived from an EMBL/GenBank/DDBJ whole genome shotgun (WGS) entry which is preliminary data.</text>
</comment>
<dbReference type="SUPFAM" id="SSF52172">
    <property type="entry name" value="CheY-like"/>
    <property type="match status" value="1"/>
</dbReference>
<dbReference type="SUPFAM" id="SSF55073">
    <property type="entry name" value="Nucleotide cyclase"/>
    <property type="match status" value="1"/>
</dbReference>
<dbReference type="Pfam" id="PF00072">
    <property type="entry name" value="Response_reg"/>
    <property type="match status" value="1"/>
</dbReference>
<dbReference type="InterPro" id="IPR043128">
    <property type="entry name" value="Rev_trsase/Diguanyl_cyclase"/>
</dbReference>
<evidence type="ECO:0000313" key="4">
    <source>
        <dbReference type="EMBL" id="VXD20183.1"/>
    </source>
</evidence>